<dbReference type="EMBL" id="JAVHNQ010000002">
    <property type="protein sequence ID" value="KAK6354645.1"/>
    <property type="molecule type" value="Genomic_DNA"/>
</dbReference>
<keyword evidence="2" id="KW-1185">Reference proteome</keyword>
<evidence type="ECO:0000313" key="2">
    <source>
        <dbReference type="Proteomes" id="UP001375240"/>
    </source>
</evidence>
<dbReference type="Proteomes" id="UP001375240">
    <property type="component" value="Unassembled WGS sequence"/>
</dbReference>
<reference evidence="1 2" key="1">
    <citation type="submission" date="2019-10" db="EMBL/GenBank/DDBJ databases">
        <authorList>
            <person name="Palmer J.M."/>
        </authorList>
    </citation>
    <scope>NUCLEOTIDE SEQUENCE [LARGE SCALE GENOMIC DNA]</scope>
    <source>
        <strain evidence="1 2">TWF696</strain>
    </source>
</reference>
<evidence type="ECO:0000313" key="1">
    <source>
        <dbReference type="EMBL" id="KAK6354645.1"/>
    </source>
</evidence>
<proteinExistence type="predicted"/>
<accession>A0AAV9V509</accession>
<sequence>MSKRVAPPAIPPMAPLLSRGEFCALDDEEVVRGLQISAARISKGSECSPSTVSST</sequence>
<name>A0AAV9V509_9PEZI</name>
<gene>
    <name evidence="1" type="ORF">TWF696_003785</name>
</gene>
<protein>
    <submittedName>
        <fullName evidence="1">Uncharacterized protein</fullName>
    </submittedName>
</protein>
<comment type="caution">
    <text evidence="1">The sequence shown here is derived from an EMBL/GenBank/DDBJ whole genome shotgun (WGS) entry which is preliminary data.</text>
</comment>
<dbReference type="AlphaFoldDB" id="A0AAV9V509"/>
<organism evidence="1 2">
    <name type="scientific">Orbilia brochopaga</name>
    <dbReference type="NCBI Taxonomy" id="3140254"/>
    <lineage>
        <taxon>Eukaryota</taxon>
        <taxon>Fungi</taxon>
        <taxon>Dikarya</taxon>
        <taxon>Ascomycota</taxon>
        <taxon>Pezizomycotina</taxon>
        <taxon>Orbiliomycetes</taxon>
        <taxon>Orbiliales</taxon>
        <taxon>Orbiliaceae</taxon>
        <taxon>Orbilia</taxon>
    </lineage>
</organism>